<keyword evidence="8" id="KW-1185">Reference proteome</keyword>
<dbReference type="OrthoDB" id="9803432at2"/>
<dbReference type="Gene3D" id="1.10.150.20">
    <property type="entry name" value="5' to 3' exonuclease, C-terminal subdomain"/>
    <property type="match status" value="1"/>
</dbReference>
<comment type="similarity">
    <text evidence="3">Belongs to the RecD family. RecD2 subfamily.</text>
</comment>
<dbReference type="PANTHER" id="PTHR43788:SF6">
    <property type="entry name" value="DNA HELICASE B"/>
    <property type="match status" value="1"/>
</dbReference>
<dbReference type="CDD" id="cd18809">
    <property type="entry name" value="SF1_C_RecD"/>
    <property type="match status" value="1"/>
</dbReference>
<dbReference type="Gene3D" id="2.30.30.940">
    <property type="match status" value="1"/>
</dbReference>
<dbReference type="SUPFAM" id="SSF47781">
    <property type="entry name" value="RuvA domain 2-like"/>
    <property type="match status" value="1"/>
</dbReference>
<dbReference type="GO" id="GO:0009338">
    <property type="term" value="C:exodeoxyribonuclease V complex"/>
    <property type="evidence" value="ECO:0007669"/>
    <property type="project" value="TreeGrafter"/>
</dbReference>
<comment type="catalytic activity">
    <reaction evidence="3">
        <text>ATP + H2O = ADP + phosphate + H(+)</text>
        <dbReference type="Rhea" id="RHEA:13065"/>
        <dbReference type="ChEBI" id="CHEBI:15377"/>
        <dbReference type="ChEBI" id="CHEBI:15378"/>
        <dbReference type="ChEBI" id="CHEBI:30616"/>
        <dbReference type="ChEBI" id="CHEBI:43474"/>
        <dbReference type="ChEBI" id="CHEBI:456216"/>
        <dbReference type="EC" id="5.6.2.3"/>
    </reaction>
</comment>
<dbReference type="InterPro" id="IPR027417">
    <property type="entry name" value="P-loop_NTPase"/>
</dbReference>
<protein>
    <recommendedName>
        <fullName evidence="3">ATP-dependent RecD2 DNA helicase</fullName>
        <ecNumber evidence="3">5.6.2.3</ecNumber>
    </recommendedName>
    <alternativeName>
        <fullName evidence="3">DNA 5'-3' helicase subunit RecD2</fullName>
    </alternativeName>
</protein>
<feature type="domain" description="AAA+ ATPase" evidence="4">
    <location>
        <begin position="344"/>
        <end position="492"/>
    </location>
</feature>
<evidence type="ECO:0000259" key="4">
    <source>
        <dbReference type="SMART" id="SM00382"/>
    </source>
</evidence>
<gene>
    <name evidence="3" type="primary">recD2</name>
    <name evidence="6" type="ORF">ACZ87_02260</name>
    <name evidence="5" type="ORF">BBW68_14275</name>
</gene>
<dbReference type="Proteomes" id="UP000243534">
    <property type="component" value="Unassembled WGS sequence"/>
</dbReference>
<dbReference type="GO" id="GO:0005524">
    <property type="term" value="F:ATP binding"/>
    <property type="evidence" value="ECO:0007669"/>
    <property type="project" value="UniProtKB-UniRule"/>
</dbReference>
<dbReference type="Pfam" id="PF18335">
    <property type="entry name" value="SH3_13"/>
    <property type="match status" value="1"/>
</dbReference>
<keyword evidence="3" id="KW-0378">Hydrolase</keyword>
<dbReference type="Gene3D" id="3.40.50.300">
    <property type="entry name" value="P-loop containing nucleotide triphosphate hydrolases"/>
    <property type="match status" value="2"/>
</dbReference>
<dbReference type="InterPro" id="IPR010994">
    <property type="entry name" value="RuvA_2-like"/>
</dbReference>
<dbReference type="InterPro" id="IPR029493">
    <property type="entry name" value="RecD2-like_HHH"/>
</dbReference>
<dbReference type="Pfam" id="PF14520">
    <property type="entry name" value="HHH_5"/>
    <property type="match status" value="1"/>
</dbReference>
<keyword evidence="3" id="KW-0413">Isomerase</keyword>
<dbReference type="SMART" id="SM00382">
    <property type="entry name" value="AAA"/>
    <property type="match status" value="1"/>
</dbReference>
<dbReference type="GO" id="GO:0043139">
    <property type="term" value="F:5'-3' DNA helicase activity"/>
    <property type="evidence" value="ECO:0007669"/>
    <property type="project" value="UniProtKB-UniRule"/>
</dbReference>
<keyword evidence="1 3" id="KW-0547">Nucleotide-binding</keyword>
<dbReference type="NCBIfam" id="TIGR01448">
    <property type="entry name" value="recD_rel"/>
    <property type="match status" value="1"/>
</dbReference>
<feature type="binding site" evidence="3">
    <location>
        <begin position="355"/>
        <end position="359"/>
    </location>
    <ligand>
        <name>ATP</name>
        <dbReference type="ChEBI" id="CHEBI:30616"/>
    </ligand>
</feature>
<proteinExistence type="inferred from homology"/>
<evidence type="ECO:0000313" key="6">
    <source>
        <dbReference type="EMBL" id="RAP70930.1"/>
    </source>
</evidence>
<dbReference type="InterPro" id="IPR027785">
    <property type="entry name" value="UvrD-like_helicase_C"/>
</dbReference>
<dbReference type="SUPFAM" id="SSF52540">
    <property type="entry name" value="P-loop containing nucleoside triphosphate hydrolases"/>
    <property type="match status" value="2"/>
</dbReference>
<evidence type="ECO:0000256" key="1">
    <source>
        <dbReference type="ARBA" id="ARBA00022741"/>
    </source>
</evidence>
<organism evidence="5 7">
    <name type="scientific">Candidatus Erwinia dacicola</name>
    <dbReference type="NCBI Taxonomy" id="252393"/>
    <lineage>
        <taxon>Bacteria</taxon>
        <taxon>Pseudomonadati</taxon>
        <taxon>Pseudomonadota</taxon>
        <taxon>Gammaproteobacteria</taxon>
        <taxon>Enterobacterales</taxon>
        <taxon>Erwiniaceae</taxon>
        <taxon>Erwinia</taxon>
    </lineage>
</organism>
<dbReference type="EC" id="5.6.2.3" evidence="3"/>
<dbReference type="GO" id="GO:0016787">
    <property type="term" value="F:hydrolase activity"/>
    <property type="evidence" value="ECO:0007669"/>
    <property type="project" value="UniProtKB-KW"/>
</dbReference>
<dbReference type="EMBL" id="LJAM02000232">
    <property type="protein sequence ID" value="RAP70930.1"/>
    <property type="molecule type" value="Genomic_DNA"/>
</dbReference>
<dbReference type="InterPro" id="IPR050534">
    <property type="entry name" value="Coronavir_polyprotein_1ab"/>
</dbReference>
<accession>A0A1E7YW95</accession>
<dbReference type="InterPro" id="IPR041451">
    <property type="entry name" value="RecD2_SH13"/>
</dbReference>
<dbReference type="EMBL" id="MAYS01000497">
    <property type="protein sequence ID" value="OFC60782.1"/>
    <property type="molecule type" value="Genomic_DNA"/>
</dbReference>
<dbReference type="GO" id="GO:0003677">
    <property type="term" value="F:DNA binding"/>
    <property type="evidence" value="ECO:0007669"/>
    <property type="project" value="UniProtKB-UniRule"/>
</dbReference>
<dbReference type="InterPro" id="IPR003593">
    <property type="entry name" value="AAA+_ATPase"/>
</dbReference>
<dbReference type="Pfam" id="PF23139">
    <property type="entry name" value="OB_YrrC"/>
    <property type="match status" value="1"/>
</dbReference>
<evidence type="ECO:0000256" key="2">
    <source>
        <dbReference type="ARBA" id="ARBA00022840"/>
    </source>
</evidence>
<dbReference type="PANTHER" id="PTHR43788">
    <property type="entry name" value="DNA2/NAM7 HELICASE FAMILY MEMBER"/>
    <property type="match status" value="1"/>
</dbReference>
<reference evidence="6 8" key="2">
    <citation type="submission" date="2018-04" db="EMBL/GenBank/DDBJ databases">
        <title>Genomes of the Obligate Erwinia dacicola and Facultative Enterobacter sp. OLF Endosymbionts of the Olive Fruit fly, Bactrocera oleae.</title>
        <authorList>
            <person name="Estes A.M."/>
            <person name="Hearn D.J."/>
            <person name="Agarwal S."/>
            <person name="Pierson E.A."/>
            <person name="Dunning-Hotopp J.C."/>
        </authorList>
    </citation>
    <scope>NUCLEOTIDE SEQUENCE [LARGE SCALE GENOMIC DNA]</scope>
    <source>
        <strain evidence="6 8">Oroville</strain>
    </source>
</reference>
<dbReference type="RefSeq" id="WP_070135672.1">
    <property type="nucleotide sequence ID" value="NZ_LJAM02000232.1"/>
</dbReference>
<keyword evidence="2 3" id="KW-0067">ATP-binding</keyword>
<name>A0A1E7YW95_9GAMM</name>
<reference evidence="5 7" key="1">
    <citation type="submission" date="2016-07" db="EMBL/GenBank/DDBJ databases">
        <authorList>
            <person name="Yuval B."/>
        </authorList>
    </citation>
    <scope>NUCLEOTIDE SEQUENCE [LARGE SCALE GENOMIC DNA]</scope>
    <source>
        <strain evidence="5 7">IL</strain>
    </source>
</reference>
<evidence type="ECO:0000313" key="7">
    <source>
        <dbReference type="Proteomes" id="UP000243534"/>
    </source>
</evidence>
<dbReference type="Pfam" id="PF13245">
    <property type="entry name" value="AAA_19"/>
    <property type="match status" value="1"/>
</dbReference>
<dbReference type="CDD" id="cd17933">
    <property type="entry name" value="DEXSc_RecD-like"/>
    <property type="match status" value="1"/>
</dbReference>
<dbReference type="Gene3D" id="1.10.10.2220">
    <property type="match status" value="1"/>
</dbReference>
<comment type="function">
    <text evidence="3">DNA-dependent ATPase and ATP-dependent 5'-3' DNA helicase. Has no activity on blunt DNA or DNA with 3'-overhangs, requires at least 10 bases of 5'-ssDNA for helicase activity.</text>
</comment>
<dbReference type="Pfam" id="PF14490">
    <property type="entry name" value="HHH_RecD2"/>
    <property type="match status" value="1"/>
</dbReference>
<dbReference type="AlphaFoldDB" id="A0A1E7YW95"/>
<evidence type="ECO:0000256" key="3">
    <source>
        <dbReference type="HAMAP-Rule" id="MF_01488"/>
    </source>
</evidence>
<evidence type="ECO:0000313" key="8">
    <source>
        <dbReference type="Proteomes" id="UP000244334"/>
    </source>
</evidence>
<dbReference type="InterPro" id="IPR006345">
    <property type="entry name" value="RecD2"/>
</dbReference>
<keyword evidence="3" id="KW-0347">Helicase</keyword>
<dbReference type="InterPro" id="IPR055446">
    <property type="entry name" value="RecD2_N_OB"/>
</dbReference>
<dbReference type="Proteomes" id="UP000244334">
    <property type="component" value="Unassembled WGS sequence"/>
</dbReference>
<evidence type="ECO:0000313" key="5">
    <source>
        <dbReference type="EMBL" id="OFC60782.1"/>
    </source>
</evidence>
<dbReference type="GO" id="GO:0006310">
    <property type="term" value="P:DNA recombination"/>
    <property type="evidence" value="ECO:0007669"/>
    <property type="project" value="InterPro"/>
</dbReference>
<keyword evidence="3" id="KW-0238">DNA-binding</keyword>
<dbReference type="GO" id="GO:0017116">
    <property type="term" value="F:single-stranded DNA helicase activity"/>
    <property type="evidence" value="ECO:0007669"/>
    <property type="project" value="TreeGrafter"/>
</dbReference>
<dbReference type="HAMAP" id="MF_01488">
    <property type="entry name" value="RecD2"/>
    <property type="match status" value="1"/>
</dbReference>
<sequence>MGNVNRPTSSLEPLSGLVERVTYHNGENGFCVLRLKVKGERDLITIVGHTPSVTPGEYASASGQWLMDKEHGRQFKAIFLKIAPPTTLTGIERYLGSGMVKGIGPAYAARLVRAFGANVFDVIEKEPSRLHEVGGIGAKRANKIIAGWADQKAIREIMMFLHAHGVSTSRAVRIFKTYGQQAIDVIRADPYRLAQDIRGIGFLSADTIAQKIGISHDSPLRARAGVAYALSEASSQGHCGLPHAELVELAVKLLGIAPDLIDRAMRDEIADEKLLSDAINGVSCVFLPSLYHAEQSIAAQLARLRQGKPVWAGVDADKAISWVERKLSITLAESQKRAVTLALTAKLLAITGGPGVGKTTLMNTIMTVLRAKQVSALLCAPTGRAAKRLSESTGLEAKTIHRLLEIDPATGQFKRNETAPLLCDLLVVDECSMIDIPLANQLLKAITTRTAIIFIGDVDQLPSVGPGAFLGDLIASETIPVIRLTEVFRQAATSRIVQGAHSINQGRYPAFPGKGELADFYLVPAEDADIIATTVVNLVKTRLPRKFNVDAVRDIQVLCPMNRGITGARGLNQALQAALNTPGDHSIEKYGQVFSVGDKVMQIENNYDRDVYNGDIGFVAALDREDESLQVNFDGRAVSYPLSELDELSLCYATTIHKSQGSEYPVVIIPLSTQHYMMLRRNLIYTGVTRGKRLVVLVGQKRALGMAIRDRQTRPRCSKLRERLAELPR</sequence>
<dbReference type="Pfam" id="PF13538">
    <property type="entry name" value="UvrD_C_2"/>
    <property type="match status" value="1"/>
</dbReference>
<comment type="caution">
    <text evidence="5">The sequence shown here is derived from an EMBL/GenBank/DDBJ whole genome shotgun (WGS) entry which is preliminary data.</text>
</comment>